<dbReference type="Pfam" id="PF13460">
    <property type="entry name" value="NAD_binding_10"/>
    <property type="match status" value="1"/>
</dbReference>
<organism evidence="3 4">
    <name type="scientific">Discina gigas</name>
    <dbReference type="NCBI Taxonomy" id="1032678"/>
    <lineage>
        <taxon>Eukaryota</taxon>
        <taxon>Fungi</taxon>
        <taxon>Dikarya</taxon>
        <taxon>Ascomycota</taxon>
        <taxon>Pezizomycotina</taxon>
        <taxon>Pezizomycetes</taxon>
        <taxon>Pezizales</taxon>
        <taxon>Discinaceae</taxon>
        <taxon>Discina</taxon>
    </lineage>
</organism>
<keyword evidence="4" id="KW-1185">Reference proteome</keyword>
<evidence type="ECO:0000313" key="3">
    <source>
        <dbReference type="EMBL" id="KAL0638212.1"/>
    </source>
</evidence>
<dbReference type="PROSITE" id="PS51257">
    <property type="entry name" value="PROKAR_LIPOPROTEIN"/>
    <property type="match status" value="1"/>
</dbReference>
<evidence type="ECO:0000259" key="2">
    <source>
        <dbReference type="Pfam" id="PF13460"/>
    </source>
</evidence>
<dbReference type="SUPFAM" id="SSF51735">
    <property type="entry name" value="NAD(P)-binding Rossmann-fold domains"/>
    <property type="match status" value="1"/>
</dbReference>
<dbReference type="Proteomes" id="UP001447188">
    <property type="component" value="Unassembled WGS sequence"/>
</dbReference>
<gene>
    <name evidence="3" type="ORF">Q9L58_002828</name>
</gene>
<dbReference type="PANTHER" id="PTHR43355">
    <property type="entry name" value="FLAVIN REDUCTASE (NADPH)"/>
    <property type="match status" value="1"/>
</dbReference>
<name>A0ABR3GQM1_9PEZI</name>
<dbReference type="Gene3D" id="3.40.50.720">
    <property type="entry name" value="NAD(P)-binding Rossmann-like Domain"/>
    <property type="match status" value="1"/>
</dbReference>
<evidence type="ECO:0000256" key="1">
    <source>
        <dbReference type="ARBA" id="ARBA00038376"/>
    </source>
</evidence>
<dbReference type="InterPro" id="IPR016040">
    <property type="entry name" value="NAD(P)-bd_dom"/>
</dbReference>
<comment type="similarity">
    <text evidence="1">Belongs to the avfA family.</text>
</comment>
<reference evidence="3 4" key="1">
    <citation type="submission" date="2024-02" db="EMBL/GenBank/DDBJ databases">
        <title>Discinaceae phylogenomics.</title>
        <authorList>
            <person name="Dirks A.C."/>
            <person name="James T.Y."/>
        </authorList>
    </citation>
    <scope>NUCLEOTIDE SEQUENCE [LARGE SCALE GENOMIC DNA]</scope>
    <source>
        <strain evidence="3 4">ACD0624</strain>
    </source>
</reference>
<dbReference type="InterPro" id="IPR051606">
    <property type="entry name" value="Polyketide_Oxido-like"/>
</dbReference>
<dbReference type="InterPro" id="IPR036291">
    <property type="entry name" value="NAD(P)-bd_dom_sf"/>
</dbReference>
<protein>
    <recommendedName>
        <fullName evidence="2">NAD(P)-binding domain-containing protein</fullName>
    </recommendedName>
</protein>
<sequence length="256" mass="27208">MDSKPTLAFFGATGGCVLAVLTLSLQAGYSCTALVRTPSKLSRLLSVNSVPQENLNIVEGNVKDPAAVTKTLLGRSIIISGVGGVPKFTPNPFRPTLDDPVICQSATRNIVSCLQEIQKSAGVEYKPPLLAVISSTGLDPKTPDLAWALVPLYKILLAIPHADKEVMEEVVVAAPPGLLEYVIVRPGFLTDGAAGQKTVKAGYDGRVQKGDGRWGDVKGVVSGYTISRADVGRFLFEEVVTREGGEWKGKKVSLVY</sequence>
<feature type="domain" description="NAD(P)-binding" evidence="2">
    <location>
        <begin position="11"/>
        <end position="237"/>
    </location>
</feature>
<dbReference type="PANTHER" id="PTHR43355:SF2">
    <property type="entry name" value="FLAVIN REDUCTASE (NADPH)"/>
    <property type="match status" value="1"/>
</dbReference>
<dbReference type="EMBL" id="JBBBZM010000025">
    <property type="protein sequence ID" value="KAL0638212.1"/>
    <property type="molecule type" value="Genomic_DNA"/>
</dbReference>
<evidence type="ECO:0000313" key="4">
    <source>
        <dbReference type="Proteomes" id="UP001447188"/>
    </source>
</evidence>
<proteinExistence type="inferred from homology"/>
<comment type="caution">
    <text evidence="3">The sequence shown here is derived from an EMBL/GenBank/DDBJ whole genome shotgun (WGS) entry which is preliminary data.</text>
</comment>
<accession>A0ABR3GQM1</accession>